<dbReference type="RefSeq" id="WP_313722219.1">
    <property type="nucleotide sequence ID" value="NZ_CP134876.1"/>
</dbReference>
<organism evidence="1 2">
    <name type="scientific">Micromonospora halotolerans</name>
    <dbReference type="NCBI Taxonomy" id="709879"/>
    <lineage>
        <taxon>Bacteria</taxon>
        <taxon>Bacillati</taxon>
        <taxon>Actinomycetota</taxon>
        <taxon>Actinomycetes</taxon>
        <taxon>Micromonosporales</taxon>
        <taxon>Micromonosporaceae</taxon>
        <taxon>Micromonospora</taxon>
    </lineage>
</organism>
<sequence>MRWLRRLLGGGRVQLDPERQQTLLAEVRHRYGAHAQIRFADQVDAVTRMLDGDDGLVVAARIVGEVADEAHDDLRAQAHDVHRRTGRRLLVHRRNYRPLWKEAGRGLRWPLYALPCGFHPYAQVAAAVAVVGGGATRLDRVTDPTPVVTRVFELLDLTTAGWEYGRVRIDADSAALAARLISTAGQVLAAMDDPPRLPPAVRELMRRNNTLDVYDPNGPRVVGRINPGATMRETLLA</sequence>
<gene>
    <name evidence="1" type="ORF">RMN56_02355</name>
</gene>
<evidence type="ECO:0000313" key="1">
    <source>
        <dbReference type="EMBL" id="WNM40228.1"/>
    </source>
</evidence>
<name>A0ABY9ZY48_9ACTN</name>
<proteinExistence type="predicted"/>
<dbReference type="EMBL" id="CP134876">
    <property type="protein sequence ID" value="WNM40228.1"/>
    <property type="molecule type" value="Genomic_DNA"/>
</dbReference>
<reference evidence="1 2" key="1">
    <citation type="submission" date="2023-09" db="EMBL/GenBank/DDBJ databases">
        <title>Micromonospora halotolerans DSM 45598 genome sequence.</title>
        <authorList>
            <person name="Mo P."/>
        </authorList>
    </citation>
    <scope>NUCLEOTIDE SEQUENCE [LARGE SCALE GENOMIC DNA]</scope>
    <source>
        <strain evidence="1 2">DSM 45598</strain>
    </source>
</reference>
<keyword evidence="2" id="KW-1185">Reference proteome</keyword>
<accession>A0ABY9ZY48</accession>
<evidence type="ECO:0000313" key="2">
    <source>
        <dbReference type="Proteomes" id="UP001303001"/>
    </source>
</evidence>
<protein>
    <submittedName>
        <fullName evidence="1">Uncharacterized protein</fullName>
    </submittedName>
</protein>
<dbReference type="Proteomes" id="UP001303001">
    <property type="component" value="Chromosome"/>
</dbReference>